<evidence type="ECO:0000313" key="1">
    <source>
        <dbReference type="EMBL" id="PIW36431.1"/>
    </source>
</evidence>
<sequence>MATTSQVHGNTLANNDLVRGAEVLLVADPFKVIAWETSDYYGSYQITVEELGSYWLIGGYGGFTQPYLDWRELQLAEFGEELEVNLSLLPEGDESDDSGRASAAIPEEDECTCRGSVWEVSLICCDNTSGDTECVWEWGVCE</sequence>
<protein>
    <submittedName>
        <fullName evidence="1">Uncharacterized protein</fullName>
    </submittedName>
</protein>
<name>A0A2M7H2I2_9BACT</name>
<dbReference type="AlphaFoldDB" id="A0A2M7H2I2"/>
<dbReference type="EMBL" id="PFGC01000054">
    <property type="protein sequence ID" value="PIW36431.1"/>
    <property type="molecule type" value="Genomic_DNA"/>
</dbReference>
<proteinExistence type="predicted"/>
<reference evidence="1 2" key="1">
    <citation type="submission" date="2017-09" db="EMBL/GenBank/DDBJ databases">
        <title>Depth-based differentiation of microbial function through sediment-hosted aquifers and enrichment of novel symbionts in the deep terrestrial subsurface.</title>
        <authorList>
            <person name="Probst A.J."/>
            <person name="Ladd B."/>
            <person name="Jarett J.K."/>
            <person name="Geller-Mcgrath D.E."/>
            <person name="Sieber C.M."/>
            <person name="Emerson J.B."/>
            <person name="Anantharaman K."/>
            <person name="Thomas B.C."/>
            <person name="Malmstrom R."/>
            <person name="Stieglmeier M."/>
            <person name="Klingl A."/>
            <person name="Woyke T."/>
            <person name="Ryan C.M."/>
            <person name="Banfield J.F."/>
        </authorList>
    </citation>
    <scope>NUCLEOTIDE SEQUENCE [LARGE SCALE GENOMIC DNA]</scope>
    <source>
        <strain evidence="1">CG15_BIG_FIL_POST_REV_8_21_14_020_45_12</strain>
    </source>
</reference>
<dbReference type="Proteomes" id="UP000230292">
    <property type="component" value="Unassembled WGS sequence"/>
</dbReference>
<accession>A0A2M7H2I2</accession>
<organism evidence="1 2">
    <name type="scientific">Candidatus Kerfeldbacteria bacterium CG15_BIG_FIL_POST_REV_8_21_14_020_45_12</name>
    <dbReference type="NCBI Taxonomy" id="2014247"/>
    <lineage>
        <taxon>Bacteria</taxon>
        <taxon>Candidatus Kerfeldiibacteriota</taxon>
    </lineage>
</organism>
<evidence type="ECO:0000313" key="2">
    <source>
        <dbReference type="Proteomes" id="UP000230292"/>
    </source>
</evidence>
<comment type="caution">
    <text evidence="1">The sequence shown here is derived from an EMBL/GenBank/DDBJ whole genome shotgun (WGS) entry which is preliminary data.</text>
</comment>
<gene>
    <name evidence="1" type="ORF">COW24_05435</name>
</gene>